<evidence type="ECO:0000256" key="1">
    <source>
        <dbReference type="ARBA" id="ARBA00005591"/>
    </source>
</evidence>
<dbReference type="HAMAP" id="MF_01401">
    <property type="entry name" value="MsrA"/>
    <property type="match status" value="1"/>
</dbReference>
<proteinExistence type="inferred from homology"/>
<dbReference type="RefSeq" id="WP_209660637.1">
    <property type="nucleotide sequence ID" value="NZ_JAGGLI010000013.1"/>
</dbReference>
<feature type="domain" description="Peptide methionine sulphoxide reductase MsrA" evidence="6">
    <location>
        <begin position="5"/>
        <end position="156"/>
    </location>
</feature>
<dbReference type="Pfam" id="PF01625">
    <property type="entry name" value="PMSR"/>
    <property type="match status" value="1"/>
</dbReference>
<dbReference type="NCBIfam" id="TIGR00401">
    <property type="entry name" value="msrA"/>
    <property type="match status" value="1"/>
</dbReference>
<evidence type="ECO:0000259" key="6">
    <source>
        <dbReference type="Pfam" id="PF01625"/>
    </source>
</evidence>
<gene>
    <name evidence="5" type="primary">msrA</name>
    <name evidence="7" type="ORF">J2Z35_001369</name>
</gene>
<comment type="catalytic activity">
    <reaction evidence="4 5">
        <text>[thioredoxin]-disulfide + L-methionine + H2O = L-methionine (S)-S-oxide + [thioredoxin]-dithiol</text>
        <dbReference type="Rhea" id="RHEA:19993"/>
        <dbReference type="Rhea" id="RHEA-COMP:10698"/>
        <dbReference type="Rhea" id="RHEA-COMP:10700"/>
        <dbReference type="ChEBI" id="CHEBI:15377"/>
        <dbReference type="ChEBI" id="CHEBI:29950"/>
        <dbReference type="ChEBI" id="CHEBI:50058"/>
        <dbReference type="ChEBI" id="CHEBI:57844"/>
        <dbReference type="ChEBI" id="CHEBI:58772"/>
        <dbReference type="EC" id="1.8.4.11"/>
    </reaction>
</comment>
<comment type="catalytic activity">
    <reaction evidence="3 5">
        <text>L-methionyl-[protein] + [thioredoxin]-disulfide + H2O = L-methionyl-(S)-S-oxide-[protein] + [thioredoxin]-dithiol</text>
        <dbReference type="Rhea" id="RHEA:14217"/>
        <dbReference type="Rhea" id="RHEA-COMP:10698"/>
        <dbReference type="Rhea" id="RHEA-COMP:10700"/>
        <dbReference type="Rhea" id="RHEA-COMP:12313"/>
        <dbReference type="Rhea" id="RHEA-COMP:12315"/>
        <dbReference type="ChEBI" id="CHEBI:15377"/>
        <dbReference type="ChEBI" id="CHEBI:16044"/>
        <dbReference type="ChEBI" id="CHEBI:29950"/>
        <dbReference type="ChEBI" id="CHEBI:44120"/>
        <dbReference type="ChEBI" id="CHEBI:50058"/>
        <dbReference type="EC" id="1.8.4.11"/>
    </reaction>
</comment>
<evidence type="ECO:0000313" key="7">
    <source>
        <dbReference type="EMBL" id="MBP2027572.1"/>
    </source>
</evidence>
<evidence type="ECO:0000256" key="2">
    <source>
        <dbReference type="ARBA" id="ARBA00023002"/>
    </source>
</evidence>
<evidence type="ECO:0000313" key="8">
    <source>
        <dbReference type="Proteomes" id="UP001314903"/>
    </source>
</evidence>
<reference evidence="7 8" key="1">
    <citation type="submission" date="2021-03" db="EMBL/GenBank/DDBJ databases">
        <title>Genomic Encyclopedia of Type Strains, Phase IV (KMG-IV): sequencing the most valuable type-strain genomes for metagenomic binning, comparative biology and taxonomic classification.</title>
        <authorList>
            <person name="Goeker M."/>
        </authorList>
    </citation>
    <scope>NUCLEOTIDE SEQUENCE [LARGE SCALE GENOMIC DNA]</scope>
    <source>
        <strain evidence="7 8">DSM 27512</strain>
    </source>
</reference>
<evidence type="ECO:0000256" key="4">
    <source>
        <dbReference type="ARBA" id="ARBA00048782"/>
    </source>
</evidence>
<dbReference type="Proteomes" id="UP001314903">
    <property type="component" value="Unassembled WGS sequence"/>
</dbReference>
<accession>A0ABS4KIF9</accession>
<organism evidence="7 8">
    <name type="scientific">Acetoanaerobium pronyense</name>
    <dbReference type="NCBI Taxonomy" id="1482736"/>
    <lineage>
        <taxon>Bacteria</taxon>
        <taxon>Bacillati</taxon>
        <taxon>Bacillota</taxon>
        <taxon>Clostridia</taxon>
        <taxon>Peptostreptococcales</taxon>
        <taxon>Filifactoraceae</taxon>
        <taxon>Acetoanaerobium</taxon>
    </lineage>
</organism>
<feature type="active site" evidence="5">
    <location>
        <position position="12"/>
    </location>
</feature>
<comment type="function">
    <text evidence="5">Has an important function as a repair enzyme for proteins that have been inactivated by oxidation. Catalyzes the reversible oxidation-reduction of methionine sulfoxide in proteins to methionine.</text>
</comment>
<dbReference type="Gene3D" id="3.30.1060.10">
    <property type="entry name" value="Peptide methionine sulphoxide reductase MsrA"/>
    <property type="match status" value="1"/>
</dbReference>
<dbReference type="EMBL" id="JAGGLI010000013">
    <property type="protein sequence ID" value="MBP2027572.1"/>
    <property type="molecule type" value="Genomic_DNA"/>
</dbReference>
<dbReference type="PANTHER" id="PTHR43774">
    <property type="entry name" value="PEPTIDE METHIONINE SULFOXIDE REDUCTASE"/>
    <property type="match status" value="1"/>
</dbReference>
<comment type="similarity">
    <text evidence="1 5">Belongs to the MsrA Met sulfoxide reductase family.</text>
</comment>
<dbReference type="InterPro" id="IPR036509">
    <property type="entry name" value="Met_Sox_Rdtase_MsrA_sf"/>
</dbReference>
<dbReference type="SUPFAM" id="SSF55068">
    <property type="entry name" value="Peptide methionine sulfoxide reductase"/>
    <property type="match status" value="1"/>
</dbReference>
<comment type="caution">
    <text evidence="7">The sequence shown here is derived from an EMBL/GenBank/DDBJ whole genome shotgun (WGS) entry which is preliminary data.</text>
</comment>
<evidence type="ECO:0000256" key="3">
    <source>
        <dbReference type="ARBA" id="ARBA00047806"/>
    </source>
</evidence>
<name>A0ABS4KIF9_9FIRM</name>
<keyword evidence="2 5" id="KW-0560">Oxidoreductase</keyword>
<protein>
    <recommendedName>
        <fullName evidence="5">Peptide methionine sulfoxide reductase MsrA</fullName>
        <shortName evidence="5">Protein-methionine-S-oxide reductase</shortName>
        <ecNumber evidence="5">1.8.4.11</ecNumber>
    </recommendedName>
    <alternativeName>
        <fullName evidence="5">Peptide-methionine (S)-S-oxide reductase</fullName>
        <shortName evidence="5">Peptide Met(O) reductase</shortName>
    </alternativeName>
</protein>
<keyword evidence="8" id="KW-1185">Reference proteome</keyword>
<evidence type="ECO:0000256" key="5">
    <source>
        <dbReference type="HAMAP-Rule" id="MF_01401"/>
    </source>
</evidence>
<dbReference type="InterPro" id="IPR002569">
    <property type="entry name" value="Met_Sox_Rdtase_MsrA_dom"/>
</dbReference>
<dbReference type="EC" id="1.8.4.11" evidence="5"/>
<dbReference type="PANTHER" id="PTHR43774:SF1">
    <property type="entry name" value="PEPTIDE METHIONINE SULFOXIDE REDUCTASE MSRA 2"/>
    <property type="match status" value="1"/>
</dbReference>
<sequence>MSKLEAVFAGGCFWCIEAAFDNVEGVLDLKPGYIGGNTSNPTYNDVSSGITGHLEAVKIWYNDEKISYVKLLSIFFQNINPTDSSGQFADRGTQYEGAIFYTNETQKKLASEFINLLDRSQIFDSPVAVKLISATEFFEAEQYHHRYYNSNKIHYKTYKQFSGRGPFLEKIWTKENIEKINDIVNGLENKKEI</sequence>